<dbReference type="PaxDb" id="10029-XP_007627255.1"/>
<dbReference type="EMBL" id="JH000031">
    <property type="protein sequence ID" value="EGV98484.1"/>
    <property type="molecule type" value="Genomic_DNA"/>
</dbReference>
<evidence type="ECO:0000313" key="3">
    <source>
        <dbReference type="Proteomes" id="UP000001075"/>
    </source>
</evidence>
<evidence type="ECO:0000313" key="2">
    <source>
        <dbReference type="EMBL" id="EGV98484.1"/>
    </source>
</evidence>
<organism evidence="2 3">
    <name type="scientific">Cricetulus griseus</name>
    <name type="common">Chinese hamster</name>
    <name type="synonym">Cricetulus barabensis griseus</name>
    <dbReference type="NCBI Taxonomy" id="10029"/>
    <lineage>
        <taxon>Eukaryota</taxon>
        <taxon>Metazoa</taxon>
        <taxon>Chordata</taxon>
        <taxon>Craniata</taxon>
        <taxon>Vertebrata</taxon>
        <taxon>Euteleostomi</taxon>
        <taxon>Mammalia</taxon>
        <taxon>Eutheria</taxon>
        <taxon>Euarchontoglires</taxon>
        <taxon>Glires</taxon>
        <taxon>Rodentia</taxon>
        <taxon>Myomorpha</taxon>
        <taxon>Muroidea</taxon>
        <taxon>Cricetidae</taxon>
        <taxon>Cricetinae</taxon>
        <taxon>Cricetulus</taxon>
    </lineage>
</organism>
<name>G3GUI6_CRIGR</name>
<evidence type="ECO:0000256" key="1">
    <source>
        <dbReference type="SAM" id="MobiDB-lite"/>
    </source>
</evidence>
<dbReference type="InParanoid" id="G3GUI6"/>
<gene>
    <name evidence="2" type="ORF">I79_001348</name>
</gene>
<feature type="region of interest" description="Disordered" evidence="1">
    <location>
        <begin position="35"/>
        <end position="56"/>
    </location>
</feature>
<dbReference type="InterPro" id="IPR029206">
    <property type="entry name" value="DUF4532"/>
</dbReference>
<reference evidence="3" key="1">
    <citation type="journal article" date="2011" name="Nat. Biotechnol.">
        <title>The genomic sequence of the Chinese hamster ovary (CHO)-K1 cell line.</title>
        <authorList>
            <person name="Xu X."/>
            <person name="Nagarajan H."/>
            <person name="Lewis N.E."/>
            <person name="Pan S."/>
            <person name="Cai Z."/>
            <person name="Liu X."/>
            <person name="Chen W."/>
            <person name="Xie M."/>
            <person name="Wang W."/>
            <person name="Hammond S."/>
            <person name="Andersen M.R."/>
            <person name="Neff N."/>
            <person name="Passarelli B."/>
            <person name="Koh W."/>
            <person name="Fan H.C."/>
            <person name="Wang J."/>
            <person name="Gui Y."/>
            <person name="Lee K.H."/>
            <person name="Betenbaugh M.J."/>
            <person name="Quake S.R."/>
            <person name="Famili I."/>
            <person name="Palsson B.O."/>
            <person name="Wang J."/>
        </authorList>
    </citation>
    <scope>NUCLEOTIDE SEQUENCE [LARGE SCALE GENOMIC DNA]</scope>
    <source>
        <strain evidence="3">CHO K1 cell line</strain>
    </source>
</reference>
<dbReference type="Pfam" id="PF15046">
    <property type="entry name" value="DUF4532"/>
    <property type="match status" value="1"/>
</dbReference>
<dbReference type="eggNOG" id="ENOG502S25Y">
    <property type="taxonomic scope" value="Eukaryota"/>
</dbReference>
<dbReference type="STRING" id="10029.G3GUI6"/>
<protein>
    <submittedName>
        <fullName evidence="2">Uncharacterized protein ENSP00000372125-like</fullName>
    </submittedName>
</protein>
<dbReference type="AlphaFoldDB" id="G3GUI6"/>
<sequence>MALKLVRLPSVPLNEDLVKNYQALLENRVAKPLHYLSKAKPAKTSKGQKKRRPGHF</sequence>
<proteinExistence type="predicted"/>
<accession>G3GUI6</accession>
<dbReference type="Proteomes" id="UP000001075">
    <property type="component" value="Unassembled WGS sequence"/>
</dbReference>
<feature type="compositionally biased region" description="Basic residues" evidence="1">
    <location>
        <begin position="40"/>
        <end position="56"/>
    </location>
</feature>